<feature type="domain" description="UvrD-like helicase C-terminal" evidence="17">
    <location>
        <begin position="497"/>
        <end position="758"/>
    </location>
</feature>
<comment type="catalytic activity">
    <reaction evidence="14">
        <text>ATP + H2O = ADP + phosphate + H(+)</text>
        <dbReference type="Rhea" id="RHEA:13065"/>
        <dbReference type="ChEBI" id="CHEBI:15377"/>
        <dbReference type="ChEBI" id="CHEBI:15378"/>
        <dbReference type="ChEBI" id="CHEBI:30616"/>
        <dbReference type="ChEBI" id="CHEBI:43474"/>
        <dbReference type="ChEBI" id="CHEBI:456216"/>
        <dbReference type="EC" id="5.6.2.4"/>
    </reaction>
</comment>
<keyword evidence="1" id="KW-0540">Nuclease</keyword>
<protein>
    <recommendedName>
        <fullName evidence="12">DNA 3'-5' helicase</fullName>
        <ecNumber evidence="12">5.6.2.4</ecNumber>
    </recommendedName>
    <alternativeName>
        <fullName evidence="13">DNA 3'-5' helicase II</fullName>
    </alternativeName>
</protein>
<evidence type="ECO:0000313" key="19">
    <source>
        <dbReference type="Proteomes" id="UP000288012"/>
    </source>
</evidence>
<dbReference type="Pfam" id="PF00580">
    <property type="entry name" value="UvrD-helicase"/>
    <property type="match status" value="1"/>
</dbReference>
<evidence type="ECO:0000256" key="7">
    <source>
        <dbReference type="ARBA" id="ARBA00022840"/>
    </source>
</evidence>
<evidence type="ECO:0000313" key="18">
    <source>
        <dbReference type="EMBL" id="RUQ85344.1"/>
    </source>
</evidence>
<evidence type="ECO:0000256" key="1">
    <source>
        <dbReference type="ARBA" id="ARBA00022722"/>
    </source>
</evidence>
<dbReference type="SUPFAM" id="SSF52980">
    <property type="entry name" value="Restriction endonuclease-like"/>
    <property type="match status" value="1"/>
</dbReference>
<dbReference type="Gene3D" id="3.90.320.10">
    <property type="match status" value="1"/>
</dbReference>
<dbReference type="EMBL" id="RZGR01000017">
    <property type="protein sequence ID" value="RUQ85344.1"/>
    <property type="molecule type" value="Genomic_DNA"/>
</dbReference>
<dbReference type="GO" id="GO:0043138">
    <property type="term" value="F:3'-5' DNA helicase activity"/>
    <property type="evidence" value="ECO:0007669"/>
    <property type="project" value="UniProtKB-EC"/>
</dbReference>
<feature type="binding site" evidence="15">
    <location>
        <begin position="22"/>
        <end position="29"/>
    </location>
    <ligand>
        <name>ATP</name>
        <dbReference type="ChEBI" id="CHEBI:30616"/>
    </ligand>
</feature>
<dbReference type="InterPro" id="IPR014017">
    <property type="entry name" value="DNA_helicase_UvrD-like_C"/>
</dbReference>
<dbReference type="Pfam" id="PF13361">
    <property type="entry name" value="UvrD_C"/>
    <property type="match status" value="2"/>
</dbReference>
<dbReference type="GO" id="GO:0005829">
    <property type="term" value="C:cytosol"/>
    <property type="evidence" value="ECO:0007669"/>
    <property type="project" value="TreeGrafter"/>
</dbReference>
<comment type="caution">
    <text evidence="18">The sequence shown here is derived from an EMBL/GenBank/DDBJ whole genome shotgun (WGS) entry which is preliminary data.</text>
</comment>
<dbReference type="SUPFAM" id="SSF52540">
    <property type="entry name" value="P-loop containing nucleoside triphosphate hydrolases"/>
    <property type="match status" value="1"/>
</dbReference>
<keyword evidence="6" id="KW-0269">Exonuclease</keyword>
<dbReference type="Pfam" id="PF12705">
    <property type="entry name" value="PDDEXK_1"/>
    <property type="match status" value="1"/>
</dbReference>
<gene>
    <name evidence="18" type="ORF">EKM59_06805</name>
</gene>
<keyword evidence="19" id="KW-1185">Reference proteome</keyword>
<dbReference type="InterPro" id="IPR038726">
    <property type="entry name" value="PDDEXK_AddAB-type"/>
</dbReference>
<comment type="catalytic activity">
    <reaction evidence="11">
        <text>Couples ATP hydrolysis with the unwinding of duplex DNA by translocating in the 3'-5' direction.</text>
        <dbReference type="EC" id="5.6.2.4"/>
    </reaction>
</comment>
<evidence type="ECO:0000256" key="5">
    <source>
        <dbReference type="ARBA" id="ARBA00022806"/>
    </source>
</evidence>
<organism evidence="18 19">
    <name type="scientific">Legionella septentrionalis</name>
    <dbReference type="NCBI Taxonomy" id="2498109"/>
    <lineage>
        <taxon>Bacteria</taxon>
        <taxon>Pseudomonadati</taxon>
        <taxon>Pseudomonadota</taxon>
        <taxon>Gammaproteobacteria</taxon>
        <taxon>Legionellales</taxon>
        <taxon>Legionellaceae</taxon>
        <taxon>Legionella</taxon>
    </lineage>
</organism>
<feature type="domain" description="UvrD-like helicase ATP-binding" evidence="16">
    <location>
        <begin position="1"/>
        <end position="485"/>
    </location>
</feature>
<evidence type="ECO:0000256" key="4">
    <source>
        <dbReference type="ARBA" id="ARBA00022801"/>
    </source>
</evidence>
<dbReference type="InterPro" id="IPR011335">
    <property type="entry name" value="Restrct_endonuc-II-like"/>
</dbReference>
<keyword evidence="5 15" id="KW-0347">Helicase</keyword>
<dbReference type="Proteomes" id="UP000288012">
    <property type="component" value="Unassembled WGS sequence"/>
</dbReference>
<sequence>MLNDSGQRLRATNPEESYIVQAPAGSGKTEILTQRYLRLLTRVSAPEQIVALTFTRKAASEMRERILMALQRAAQGIPPGSEHQQLTQNYATAALKQDQACNWQLLNNPGSLRIFTIDSLCQKLAQAIPLHEKHVPYAKITEHAQQLYLNAAKACLQHTLHDAQYQPALKKLLHHVDNRQDTLLELLAELLANRDQWMELVLKARAQNREHFEQALAWIEAHEVSRFCQSISKELADELLMLVKQLVYLDAQVGSPFFPLRAWEHFTQLDSALCAALASLLLTSQNTLRKSFDHHVGLKKGSCTDAEYKHLKEASKNLLSKLNETQEFLDALLRVKNLPPPQYELEQWQVLQALFTLLPLLAAHLHLVFTEQNAVDFTAIAQQALHALGEEDNPTELALYLDHQIHHLLIDEFQDTSISQFQLLERLVQGWQPNDGKTLFVVGDPMQSIYRFRSAEVGLFLRAQQQGVGTVRLTPLQLTSNFRSSSTLVNWVNEQFKIIFPPVDDIESGAISFHASTPTQPATPGSFLTACEFADAAAEAAAVLDIIKNEMETFPHDEIALLVRSRTQLREIIPLLRKNHIPFRGVDIDLLTHLPHLSDVWSITQVLLKPANRLVWLELLRSPWCGLALHDIHCIANFDKRKSIYFALSRLQEIAGLSEDGRLRARFIYHVLHNALAVRHQLPLTDWIINTLKALQLDHILSADEQADLEQYWVLLEQHMERGLLADERQFIAELNKLYSQRVSSSRLHIMTIHKSKGLEFDCVILPGLGTKPANRDLPLLRWLKLPSREQDLLLVSPMKAAHQEQCVLYDYLGKLDAQKNVYEQQRLLYVAVTRAKKRLYLTDGSEKAIRGTFRDLLHKQEFTNPSAVLEKKAMDEVAVFPTLLQLPVAYYEQAPVLNVNSTNTQLFTSDYTKARSMGIIAHELLQWICTHHPQQYDEIPWGLAETQLVSLGFTGATLENALHIIKQQINKLFDDPIGQWLIKPHENEQNEYELLAYQNGEIITQIIDRTFCEQGVRWVIDFKTGSMEADAQTQHRKQVDQYAEFLYKKHQEPVRCGLYYLAYSSWVDWDYNPVNEYANMLVK</sequence>
<reference evidence="18 19" key="1">
    <citation type="submission" date="2018-12" db="EMBL/GenBank/DDBJ databases">
        <title>Legionella sp,whole genome shotgun sequence.</title>
        <authorList>
            <person name="Wu H."/>
        </authorList>
    </citation>
    <scope>NUCLEOTIDE SEQUENCE [LARGE SCALE GENOMIC DNA]</scope>
    <source>
        <strain evidence="19">km714</strain>
    </source>
</reference>
<dbReference type="RefSeq" id="WP_127111290.1">
    <property type="nucleotide sequence ID" value="NZ_RZGR01000017.1"/>
</dbReference>
<dbReference type="InterPro" id="IPR000212">
    <property type="entry name" value="DNA_helicase_UvrD/REP"/>
</dbReference>
<evidence type="ECO:0000256" key="14">
    <source>
        <dbReference type="ARBA" id="ARBA00048988"/>
    </source>
</evidence>
<evidence type="ECO:0000256" key="12">
    <source>
        <dbReference type="ARBA" id="ARBA00034808"/>
    </source>
</evidence>
<proteinExistence type="predicted"/>
<evidence type="ECO:0000256" key="15">
    <source>
        <dbReference type="PROSITE-ProRule" id="PRU00560"/>
    </source>
</evidence>
<keyword evidence="7 15" id="KW-0067">ATP-binding</keyword>
<dbReference type="PANTHER" id="PTHR11070:SF2">
    <property type="entry name" value="ATP-DEPENDENT DNA HELICASE SRS2"/>
    <property type="match status" value="1"/>
</dbReference>
<evidence type="ECO:0000256" key="13">
    <source>
        <dbReference type="ARBA" id="ARBA00034923"/>
    </source>
</evidence>
<dbReference type="EC" id="5.6.2.4" evidence="12"/>
<evidence type="ECO:0000259" key="17">
    <source>
        <dbReference type="PROSITE" id="PS51217"/>
    </source>
</evidence>
<dbReference type="GO" id="GO:0000725">
    <property type="term" value="P:recombinational repair"/>
    <property type="evidence" value="ECO:0007669"/>
    <property type="project" value="TreeGrafter"/>
</dbReference>
<evidence type="ECO:0000256" key="6">
    <source>
        <dbReference type="ARBA" id="ARBA00022839"/>
    </source>
</evidence>
<keyword evidence="4 15" id="KW-0378">Hydrolase</keyword>
<evidence type="ECO:0000256" key="8">
    <source>
        <dbReference type="ARBA" id="ARBA00023125"/>
    </source>
</evidence>
<dbReference type="PROSITE" id="PS51217">
    <property type="entry name" value="UVRD_HELICASE_CTER"/>
    <property type="match status" value="1"/>
</dbReference>
<keyword evidence="10" id="KW-0413">Isomerase</keyword>
<dbReference type="GO" id="GO:0033202">
    <property type="term" value="C:DNA helicase complex"/>
    <property type="evidence" value="ECO:0007669"/>
    <property type="project" value="TreeGrafter"/>
</dbReference>
<dbReference type="AlphaFoldDB" id="A0A3S0VAC9"/>
<evidence type="ECO:0000256" key="10">
    <source>
        <dbReference type="ARBA" id="ARBA00023235"/>
    </source>
</evidence>
<name>A0A3S0VAC9_9GAMM</name>
<dbReference type="Gene3D" id="1.10.486.10">
    <property type="entry name" value="PCRA, domain 4"/>
    <property type="match status" value="1"/>
</dbReference>
<keyword evidence="9" id="KW-0234">DNA repair</keyword>
<dbReference type="Gene3D" id="3.40.50.300">
    <property type="entry name" value="P-loop containing nucleotide triphosphate hydrolases"/>
    <property type="match status" value="3"/>
</dbReference>
<accession>A0A3S0VAC9</accession>
<evidence type="ECO:0000256" key="3">
    <source>
        <dbReference type="ARBA" id="ARBA00022763"/>
    </source>
</evidence>
<dbReference type="InterPro" id="IPR027417">
    <property type="entry name" value="P-loop_NTPase"/>
</dbReference>
<dbReference type="GO" id="GO:0004527">
    <property type="term" value="F:exonuclease activity"/>
    <property type="evidence" value="ECO:0007669"/>
    <property type="project" value="UniProtKB-KW"/>
</dbReference>
<evidence type="ECO:0000256" key="9">
    <source>
        <dbReference type="ARBA" id="ARBA00023204"/>
    </source>
</evidence>
<dbReference type="InterPro" id="IPR011604">
    <property type="entry name" value="PDDEXK-like_dom_sf"/>
</dbReference>
<keyword evidence="3" id="KW-0227">DNA damage</keyword>
<dbReference type="GO" id="GO:0005524">
    <property type="term" value="F:ATP binding"/>
    <property type="evidence" value="ECO:0007669"/>
    <property type="project" value="UniProtKB-UniRule"/>
</dbReference>
<keyword evidence="8" id="KW-0238">DNA-binding</keyword>
<evidence type="ECO:0000256" key="2">
    <source>
        <dbReference type="ARBA" id="ARBA00022741"/>
    </source>
</evidence>
<evidence type="ECO:0000256" key="11">
    <source>
        <dbReference type="ARBA" id="ARBA00034617"/>
    </source>
</evidence>
<keyword evidence="2 15" id="KW-0547">Nucleotide-binding</keyword>
<dbReference type="PANTHER" id="PTHR11070">
    <property type="entry name" value="UVRD / RECB / PCRA DNA HELICASE FAMILY MEMBER"/>
    <property type="match status" value="1"/>
</dbReference>
<dbReference type="PROSITE" id="PS51198">
    <property type="entry name" value="UVRD_HELICASE_ATP_BIND"/>
    <property type="match status" value="1"/>
</dbReference>
<evidence type="ECO:0000259" key="16">
    <source>
        <dbReference type="PROSITE" id="PS51198"/>
    </source>
</evidence>
<dbReference type="InterPro" id="IPR014016">
    <property type="entry name" value="UvrD-like_ATP-bd"/>
</dbReference>
<dbReference type="GO" id="GO:0003677">
    <property type="term" value="F:DNA binding"/>
    <property type="evidence" value="ECO:0007669"/>
    <property type="project" value="UniProtKB-KW"/>
</dbReference>